<reference evidence="1" key="1">
    <citation type="submission" date="2018-02" db="EMBL/GenBank/DDBJ databases">
        <title>Rhizophora mucronata_Transcriptome.</title>
        <authorList>
            <person name="Meera S.P."/>
            <person name="Sreeshan A."/>
            <person name="Augustine A."/>
        </authorList>
    </citation>
    <scope>NUCLEOTIDE SEQUENCE</scope>
    <source>
        <tissue evidence="1">Leaf</tissue>
    </source>
</reference>
<organism evidence="1">
    <name type="scientific">Rhizophora mucronata</name>
    <name type="common">Asiatic mangrove</name>
    <dbReference type="NCBI Taxonomy" id="61149"/>
    <lineage>
        <taxon>Eukaryota</taxon>
        <taxon>Viridiplantae</taxon>
        <taxon>Streptophyta</taxon>
        <taxon>Embryophyta</taxon>
        <taxon>Tracheophyta</taxon>
        <taxon>Spermatophyta</taxon>
        <taxon>Magnoliopsida</taxon>
        <taxon>eudicotyledons</taxon>
        <taxon>Gunneridae</taxon>
        <taxon>Pentapetalae</taxon>
        <taxon>rosids</taxon>
        <taxon>fabids</taxon>
        <taxon>Malpighiales</taxon>
        <taxon>Rhizophoraceae</taxon>
        <taxon>Rhizophora</taxon>
    </lineage>
</organism>
<dbReference type="AlphaFoldDB" id="A0A2P2Q617"/>
<proteinExistence type="predicted"/>
<accession>A0A2P2Q617</accession>
<dbReference type="EMBL" id="GGEC01081951">
    <property type="protein sequence ID" value="MBX62435.1"/>
    <property type="molecule type" value="Transcribed_RNA"/>
</dbReference>
<evidence type="ECO:0000313" key="1">
    <source>
        <dbReference type="EMBL" id="MBX62435.1"/>
    </source>
</evidence>
<name>A0A2P2Q617_RHIMU</name>
<sequence>MRFSIQPLLLDDSLSVLLDSFSEDQDFGGLHLLGDRECSRIYPATWSLDLHGLHSSVIVYPSDLVHAWLPVYGTHMSWSPLYTRARYPLVVRALWYGIILPASW</sequence>
<protein>
    <submittedName>
        <fullName evidence="1">Uncharacterized protein</fullName>
    </submittedName>
</protein>